<dbReference type="InterPro" id="IPR001447">
    <property type="entry name" value="Arylamine_N-AcTrfase"/>
</dbReference>
<dbReference type="OrthoDB" id="10260017at2759"/>
<dbReference type="AlphaFoldDB" id="A0A9P5H2R0"/>
<dbReference type="PANTHER" id="PTHR11786:SF0">
    <property type="entry name" value="ARYLAMINE N-ACETYLTRANSFERASE 4-RELATED"/>
    <property type="match status" value="1"/>
</dbReference>
<accession>A0A9P5H2R0</accession>
<comment type="caution">
    <text evidence="2">The sequence shown here is derived from an EMBL/GenBank/DDBJ whole genome shotgun (WGS) entry which is preliminary data.</text>
</comment>
<gene>
    <name evidence="2" type="ORF">G7Z17_g8032</name>
</gene>
<sequence>MDGLSVQLPRLSAEKAIAYLQHLGVPQVNADQVELPKPTFSLLREMQQRHHDKIPFEAVSVHLGKNTDYKDSDPIPYQEGKGNIDLNPDALFNKVVTRGMGGYCFELNGLFAIILRSLGYKITNHAARVYLSLGKTPEEAGWSWSAMSHQTTHVHFTEDEVRGEDINIEGWKAPIEGLGITFLCDVGFGVGQPREPILINTETASHRHIFERLPPLHENKGVSTGYTLYQKLYENESTGSAGGPVFKLTPIYHYTTQPQLPVDYHAASWFSNTWPDAIFVKMMVVTAPFTIERGDPSGARGRHNLIYSHHEALGARKEGDRYVAIYKRKGLDGENAIIDEERTLSTFGEFKKLMRETFGIDTDKITRN</sequence>
<dbReference type="InterPro" id="IPR038765">
    <property type="entry name" value="Papain-like_cys_pep_sf"/>
</dbReference>
<dbReference type="Pfam" id="PF00797">
    <property type="entry name" value="Acetyltransf_2"/>
    <property type="match status" value="2"/>
</dbReference>
<dbReference type="InterPro" id="IPR053710">
    <property type="entry name" value="Arylamine_NAT_domain_sf"/>
</dbReference>
<dbReference type="Proteomes" id="UP000722485">
    <property type="component" value="Unassembled WGS sequence"/>
</dbReference>
<evidence type="ECO:0000256" key="1">
    <source>
        <dbReference type="ARBA" id="ARBA00006547"/>
    </source>
</evidence>
<dbReference type="SUPFAM" id="SSF54001">
    <property type="entry name" value="Cysteine proteinases"/>
    <property type="match status" value="1"/>
</dbReference>
<proteinExistence type="inferred from homology"/>
<comment type="similarity">
    <text evidence="1">Belongs to the arylamine N-acetyltransferase family.</text>
</comment>
<dbReference type="PANTHER" id="PTHR11786">
    <property type="entry name" value="N-HYDROXYARYLAMINE O-ACETYLTRANSFERASE"/>
    <property type="match status" value="1"/>
</dbReference>
<dbReference type="GO" id="GO:0016407">
    <property type="term" value="F:acetyltransferase activity"/>
    <property type="evidence" value="ECO:0007669"/>
    <property type="project" value="InterPro"/>
</dbReference>
<evidence type="ECO:0000313" key="3">
    <source>
        <dbReference type="Proteomes" id="UP000722485"/>
    </source>
</evidence>
<evidence type="ECO:0000313" key="2">
    <source>
        <dbReference type="EMBL" id="KAF7547005.1"/>
    </source>
</evidence>
<reference evidence="2" key="1">
    <citation type="submission" date="2020-03" db="EMBL/GenBank/DDBJ databases">
        <title>Draft Genome Sequence of Cylindrodendrum hubeiense.</title>
        <authorList>
            <person name="Buettner E."/>
            <person name="Kellner H."/>
        </authorList>
    </citation>
    <scope>NUCLEOTIDE SEQUENCE</scope>
    <source>
        <strain evidence="2">IHI 201604</strain>
    </source>
</reference>
<name>A0A9P5H2R0_9HYPO</name>
<evidence type="ECO:0008006" key="4">
    <source>
        <dbReference type="Google" id="ProtNLM"/>
    </source>
</evidence>
<keyword evidence="3" id="KW-1185">Reference proteome</keyword>
<organism evidence="2 3">
    <name type="scientific">Cylindrodendrum hubeiense</name>
    <dbReference type="NCBI Taxonomy" id="595255"/>
    <lineage>
        <taxon>Eukaryota</taxon>
        <taxon>Fungi</taxon>
        <taxon>Dikarya</taxon>
        <taxon>Ascomycota</taxon>
        <taxon>Pezizomycotina</taxon>
        <taxon>Sordariomycetes</taxon>
        <taxon>Hypocreomycetidae</taxon>
        <taxon>Hypocreales</taxon>
        <taxon>Nectriaceae</taxon>
        <taxon>Cylindrodendrum</taxon>
    </lineage>
</organism>
<protein>
    <recommendedName>
        <fullName evidence="4">Arylamine N-acetyltransferase</fullName>
    </recommendedName>
</protein>
<dbReference type="Gene3D" id="3.30.2140.20">
    <property type="match status" value="1"/>
</dbReference>
<dbReference type="EMBL" id="JAANBB010000191">
    <property type="protein sequence ID" value="KAF7547005.1"/>
    <property type="molecule type" value="Genomic_DNA"/>
</dbReference>